<reference evidence="1" key="1">
    <citation type="submission" date="2018-02" db="EMBL/GenBank/DDBJ databases">
        <title>Rhizophora mucronata_Transcriptome.</title>
        <authorList>
            <person name="Meera S.P."/>
            <person name="Sreeshan A."/>
            <person name="Augustine A."/>
        </authorList>
    </citation>
    <scope>NUCLEOTIDE SEQUENCE</scope>
    <source>
        <tissue evidence="1">Leaf</tissue>
    </source>
</reference>
<dbReference type="EMBL" id="GGEC01064061">
    <property type="protein sequence ID" value="MBX44545.1"/>
    <property type="molecule type" value="Transcribed_RNA"/>
</dbReference>
<proteinExistence type="predicted"/>
<dbReference type="AlphaFoldDB" id="A0A2P2NQ29"/>
<organism evidence="1">
    <name type="scientific">Rhizophora mucronata</name>
    <name type="common">Asiatic mangrove</name>
    <dbReference type="NCBI Taxonomy" id="61149"/>
    <lineage>
        <taxon>Eukaryota</taxon>
        <taxon>Viridiplantae</taxon>
        <taxon>Streptophyta</taxon>
        <taxon>Embryophyta</taxon>
        <taxon>Tracheophyta</taxon>
        <taxon>Spermatophyta</taxon>
        <taxon>Magnoliopsida</taxon>
        <taxon>eudicotyledons</taxon>
        <taxon>Gunneridae</taxon>
        <taxon>Pentapetalae</taxon>
        <taxon>rosids</taxon>
        <taxon>fabids</taxon>
        <taxon>Malpighiales</taxon>
        <taxon>Rhizophoraceae</taxon>
        <taxon>Rhizophora</taxon>
    </lineage>
</organism>
<protein>
    <submittedName>
        <fullName evidence="1">Uncharacterized protein</fullName>
    </submittedName>
</protein>
<sequence length="31" mass="3547">MAGSLTFRDKSEKARESEREISLSYCNDPII</sequence>
<accession>A0A2P2NQ29</accession>
<name>A0A2P2NQ29_RHIMU</name>
<evidence type="ECO:0000313" key="1">
    <source>
        <dbReference type="EMBL" id="MBX44545.1"/>
    </source>
</evidence>